<evidence type="ECO:0000256" key="10">
    <source>
        <dbReference type="SAM" id="MobiDB-lite"/>
    </source>
</evidence>
<dbReference type="Proteomes" id="UP000694620">
    <property type="component" value="Chromosome 5"/>
</dbReference>
<keyword evidence="4 11" id="KW-1133">Transmembrane helix</keyword>
<dbReference type="GeneTree" id="ENSGT00950000183074"/>
<dbReference type="GO" id="GO:0005886">
    <property type="term" value="C:plasma membrane"/>
    <property type="evidence" value="ECO:0007669"/>
    <property type="project" value="TreeGrafter"/>
</dbReference>
<dbReference type="InterPro" id="IPR008160">
    <property type="entry name" value="Collagen"/>
</dbReference>
<sequence>MAKWNRAPESNGDITLMENLRSSSDSTEPDEQYKKIHDGIMCKELIAELQKKQHLMRTGIIVLYLCVLFILLFLIYISVNSHASEEPTNGSKLKQQMENYFENTFEQEEQRNVTQYNFTKLENHLKSLLDSFNFTLSSSLETIRDDIWKLNTHIEQLKIDTDLKLNNTISRLSIKDDVIKKDIPNFKIHLENMSMAIKLLEVKQENITLKINKEFATLNFVTEDLRLKDWEHSLKLNNITLIQGPIGPRGEKGNKGDKGDDGLKGQQGIQGSKGEKGDQGEVNDKGVVRLKGGHNVNSGRVEVFYAGQWGTICDDRWDINDGIVICRMLGYKSALNVHPHALFGEGSGPIWMDEVVCTGKESSIYDCSFSGWGKTNCQHKEDAGVTCRN</sequence>
<dbReference type="Pfam" id="PF00530">
    <property type="entry name" value="SRCR"/>
    <property type="match status" value="1"/>
</dbReference>
<dbReference type="SUPFAM" id="SSF56487">
    <property type="entry name" value="SRCR-like"/>
    <property type="match status" value="1"/>
</dbReference>
<feature type="compositionally biased region" description="Basic and acidic residues" evidence="10">
    <location>
        <begin position="273"/>
        <end position="283"/>
    </location>
</feature>
<comment type="subcellular location">
    <subcellularLocation>
        <location evidence="1">Membrane</location>
        <topology evidence="1">Single-pass type II membrane protein</topology>
    </subcellularLocation>
</comment>
<feature type="disulfide bond" evidence="9">
    <location>
        <begin position="357"/>
        <end position="367"/>
    </location>
</feature>
<dbReference type="Ensembl" id="ENSECRT00000017149.1">
    <property type="protein sequence ID" value="ENSECRP00000016849.1"/>
    <property type="gene ID" value="ENSECRG00000011191.1"/>
</dbReference>
<evidence type="ECO:0000313" key="13">
    <source>
        <dbReference type="Ensembl" id="ENSECRP00000016849.1"/>
    </source>
</evidence>
<keyword evidence="5 11" id="KW-0472">Membrane</keyword>
<reference evidence="13" key="1">
    <citation type="submission" date="2021-06" db="EMBL/GenBank/DDBJ databases">
        <authorList>
            <consortium name="Wellcome Sanger Institute Data Sharing"/>
        </authorList>
    </citation>
    <scope>NUCLEOTIDE SEQUENCE [LARGE SCALE GENOMIC DNA]</scope>
</reference>
<evidence type="ECO:0000256" key="4">
    <source>
        <dbReference type="ARBA" id="ARBA00022989"/>
    </source>
</evidence>
<keyword evidence="7" id="KW-0675">Receptor</keyword>
<keyword evidence="2 11" id="KW-0812">Transmembrane</keyword>
<feature type="region of interest" description="Disordered" evidence="10">
    <location>
        <begin position="245"/>
        <end position="283"/>
    </location>
</feature>
<evidence type="ECO:0000256" key="7">
    <source>
        <dbReference type="ARBA" id="ARBA00023170"/>
    </source>
</evidence>
<dbReference type="PANTHER" id="PTHR48071:SF24">
    <property type="entry name" value="DELETED IN MALIGNANT BRAIN TUMORS 1 PROTEIN-LIKE"/>
    <property type="match status" value="1"/>
</dbReference>
<dbReference type="AlphaFoldDB" id="A0A8C4SI86"/>
<reference evidence="13" key="2">
    <citation type="submission" date="2025-08" db="UniProtKB">
        <authorList>
            <consortium name="Ensembl"/>
        </authorList>
    </citation>
    <scope>IDENTIFICATION</scope>
</reference>
<feature type="domain" description="SRCR" evidence="12">
    <location>
        <begin position="288"/>
        <end position="388"/>
    </location>
</feature>
<dbReference type="InterPro" id="IPR036772">
    <property type="entry name" value="SRCR-like_dom_sf"/>
</dbReference>
<dbReference type="PRINTS" id="PR00258">
    <property type="entry name" value="SPERACTRCPTR"/>
</dbReference>
<dbReference type="PROSITE" id="PS00420">
    <property type="entry name" value="SRCR_1"/>
    <property type="match status" value="1"/>
</dbReference>
<dbReference type="Gene3D" id="3.10.250.10">
    <property type="entry name" value="SRCR-like domain"/>
    <property type="match status" value="1"/>
</dbReference>
<keyword evidence="6 9" id="KW-1015">Disulfide bond</keyword>
<evidence type="ECO:0000256" key="11">
    <source>
        <dbReference type="SAM" id="Phobius"/>
    </source>
</evidence>
<feature type="disulfide bond" evidence="9">
    <location>
        <begin position="313"/>
        <end position="377"/>
    </location>
</feature>
<name>A0A8C4SI86_ERPCA</name>
<evidence type="ECO:0000256" key="5">
    <source>
        <dbReference type="ARBA" id="ARBA00023136"/>
    </source>
</evidence>
<evidence type="ECO:0000256" key="6">
    <source>
        <dbReference type="ARBA" id="ARBA00023157"/>
    </source>
</evidence>
<evidence type="ECO:0000256" key="9">
    <source>
        <dbReference type="PROSITE-ProRule" id="PRU00196"/>
    </source>
</evidence>
<dbReference type="PANTHER" id="PTHR48071">
    <property type="entry name" value="SRCR DOMAIN-CONTAINING PROTEIN"/>
    <property type="match status" value="1"/>
</dbReference>
<dbReference type="InterPro" id="IPR001190">
    <property type="entry name" value="SRCR"/>
</dbReference>
<organism evidence="13 14">
    <name type="scientific">Erpetoichthys calabaricus</name>
    <name type="common">Rope fish</name>
    <name type="synonym">Calamoichthys calabaricus</name>
    <dbReference type="NCBI Taxonomy" id="27687"/>
    <lineage>
        <taxon>Eukaryota</taxon>
        <taxon>Metazoa</taxon>
        <taxon>Chordata</taxon>
        <taxon>Craniata</taxon>
        <taxon>Vertebrata</taxon>
        <taxon>Euteleostomi</taxon>
        <taxon>Actinopterygii</taxon>
        <taxon>Polypteriformes</taxon>
        <taxon>Polypteridae</taxon>
        <taxon>Erpetoichthys</taxon>
    </lineage>
</organism>
<accession>A0A8C4SI86</accession>
<evidence type="ECO:0000256" key="2">
    <source>
        <dbReference type="ARBA" id="ARBA00022692"/>
    </source>
</evidence>
<gene>
    <name evidence="13" type="primary">MSR1</name>
</gene>
<dbReference type="FunFam" id="3.10.250.10:FF:000011">
    <property type="entry name" value="Scavenger receptor class A member 5"/>
    <property type="match status" value="1"/>
</dbReference>
<feature type="disulfide bond" evidence="9">
    <location>
        <begin position="326"/>
        <end position="387"/>
    </location>
</feature>
<proteinExistence type="predicted"/>
<dbReference type="Pfam" id="PF01391">
    <property type="entry name" value="Collagen"/>
    <property type="match status" value="1"/>
</dbReference>
<reference evidence="13" key="3">
    <citation type="submission" date="2025-09" db="UniProtKB">
        <authorList>
            <consortium name="Ensembl"/>
        </authorList>
    </citation>
    <scope>IDENTIFICATION</scope>
</reference>
<dbReference type="OrthoDB" id="8946528at2759"/>
<keyword evidence="8" id="KW-0325">Glycoprotein</keyword>
<dbReference type="GO" id="GO:0031638">
    <property type="term" value="P:zymogen activation"/>
    <property type="evidence" value="ECO:0007669"/>
    <property type="project" value="TreeGrafter"/>
</dbReference>
<evidence type="ECO:0000313" key="14">
    <source>
        <dbReference type="Proteomes" id="UP000694620"/>
    </source>
</evidence>
<keyword evidence="14" id="KW-1185">Reference proteome</keyword>
<keyword evidence="3" id="KW-0735">Signal-anchor</keyword>
<dbReference type="PROSITE" id="PS50287">
    <property type="entry name" value="SRCR_2"/>
    <property type="match status" value="1"/>
</dbReference>
<dbReference type="SMART" id="SM00202">
    <property type="entry name" value="SR"/>
    <property type="match status" value="1"/>
</dbReference>
<feature type="compositionally biased region" description="Basic and acidic residues" evidence="10">
    <location>
        <begin position="249"/>
        <end position="263"/>
    </location>
</feature>
<evidence type="ECO:0000256" key="3">
    <source>
        <dbReference type="ARBA" id="ARBA00022968"/>
    </source>
</evidence>
<evidence type="ECO:0000256" key="8">
    <source>
        <dbReference type="ARBA" id="ARBA00023180"/>
    </source>
</evidence>
<evidence type="ECO:0000259" key="12">
    <source>
        <dbReference type="PROSITE" id="PS50287"/>
    </source>
</evidence>
<evidence type="ECO:0000256" key="1">
    <source>
        <dbReference type="ARBA" id="ARBA00004606"/>
    </source>
</evidence>
<dbReference type="GO" id="GO:0004252">
    <property type="term" value="F:serine-type endopeptidase activity"/>
    <property type="evidence" value="ECO:0007669"/>
    <property type="project" value="TreeGrafter"/>
</dbReference>
<protein>
    <submittedName>
        <fullName evidence="13">Macrophage scavenger receptor 1</fullName>
    </submittedName>
</protein>
<feature type="transmembrane region" description="Helical" evidence="11">
    <location>
        <begin position="60"/>
        <end position="79"/>
    </location>
</feature>